<protein>
    <submittedName>
        <fullName evidence="2">Uncharacterized protein</fullName>
    </submittedName>
</protein>
<accession>A0A834P7C3</accession>
<comment type="caution">
    <text evidence="2">The sequence shown here is derived from an EMBL/GenBank/DDBJ whole genome shotgun (WGS) entry which is preliminary data.</text>
</comment>
<feature type="compositionally biased region" description="Polar residues" evidence="1">
    <location>
        <begin position="302"/>
        <end position="316"/>
    </location>
</feature>
<organism evidence="2 3">
    <name type="scientific">Vespula pensylvanica</name>
    <name type="common">Western yellow jacket</name>
    <name type="synonym">Wasp</name>
    <dbReference type="NCBI Taxonomy" id="30213"/>
    <lineage>
        <taxon>Eukaryota</taxon>
        <taxon>Metazoa</taxon>
        <taxon>Ecdysozoa</taxon>
        <taxon>Arthropoda</taxon>
        <taxon>Hexapoda</taxon>
        <taxon>Insecta</taxon>
        <taxon>Pterygota</taxon>
        <taxon>Neoptera</taxon>
        <taxon>Endopterygota</taxon>
        <taxon>Hymenoptera</taxon>
        <taxon>Apocrita</taxon>
        <taxon>Aculeata</taxon>
        <taxon>Vespoidea</taxon>
        <taxon>Vespidae</taxon>
        <taxon>Vespinae</taxon>
        <taxon>Vespula</taxon>
    </lineage>
</organism>
<reference evidence="2" key="1">
    <citation type="journal article" date="2020" name="G3 (Bethesda)">
        <title>High-Quality Assemblies for Three Invasive Social Wasps from the &lt;i&gt;Vespula&lt;/i&gt; Genus.</title>
        <authorList>
            <person name="Harrop T.W.R."/>
            <person name="Guhlin J."/>
            <person name="McLaughlin G.M."/>
            <person name="Permina E."/>
            <person name="Stockwell P."/>
            <person name="Gilligan J."/>
            <person name="Le Lec M.F."/>
            <person name="Gruber M.A.M."/>
            <person name="Quinn O."/>
            <person name="Lovegrove M."/>
            <person name="Duncan E.J."/>
            <person name="Remnant E.J."/>
            <person name="Van Eeckhoven J."/>
            <person name="Graham B."/>
            <person name="Knapp R.A."/>
            <person name="Langford K.W."/>
            <person name="Kronenberg Z."/>
            <person name="Press M.O."/>
            <person name="Eacker S.M."/>
            <person name="Wilson-Rankin E.E."/>
            <person name="Purcell J."/>
            <person name="Lester P.J."/>
            <person name="Dearden P.K."/>
        </authorList>
    </citation>
    <scope>NUCLEOTIDE SEQUENCE</scope>
    <source>
        <strain evidence="2">Volc-1</strain>
    </source>
</reference>
<sequence>MSPPGKSYSPVRNFNIFDKERIFSLKSGSVSRSYDARKSGHIMREEMAREIMSPTAICQQLLSTPQFWHNVYALLSCEENDVTAITDRPVEPPYSRSTSVATEHSPIWSNLRFPSAQIENIRPRHRSNGQLSASSGVATEMVALLGVGAWPVVLVTVPKVPQNESLRTYKGPEFGNVGVGIGSSNSSNTKVLPVVRNETRSSKAKYGRRIAGVGWAVRVSSSISVREYFYPVRCCKVRGTMQTEEVVPRAQSTGIDLALTDNNLQHHLHHHHSAQIKCPLAPLAHMAVKQEPQEEEERSRDTSTLSPQTDTSSVQVSLDGKHGNEQQSVHHRQLQTLEDAPGQTCASDQSNRSRSREQVLKIASKKDKRRVNWFVLEYIVDRVYGETHGKKKFLCVAEIPRVDYRY</sequence>
<evidence type="ECO:0000313" key="2">
    <source>
        <dbReference type="EMBL" id="KAF7431426.1"/>
    </source>
</evidence>
<gene>
    <name evidence="2" type="ORF">H0235_004350</name>
</gene>
<dbReference type="Proteomes" id="UP000600918">
    <property type="component" value="Unassembled WGS sequence"/>
</dbReference>
<feature type="region of interest" description="Disordered" evidence="1">
    <location>
        <begin position="287"/>
        <end position="357"/>
    </location>
</feature>
<evidence type="ECO:0000313" key="3">
    <source>
        <dbReference type="Proteomes" id="UP000600918"/>
    </source>
</evidence>
<name>A0A834P7C3_VESPE</name>
<keyword evidence="3" id="KW-1185">Reference proteome</keyword>
<dbReference type="AlphaFoldDB" id="A0A834P7C3"/>
<proteinExistence type="predicted"/>
<evidence type="ECO:0000256" key="1">
    <source>
        <dbReference type="SAM" id="MobiDB-lite"/>
    </source>
</evidence>
<dbReference type="EMBL" id="JACSDY010000003">
    <property type="protein sequence ID" value="KAF7431426.1"/>
    <property type="molecule type" value="Genomic_DNA"/>
</dbReference>